<accession>A0A2S8QA37</accession>
<comment type="caution">
    <text evidence="1">The sequence shown here is derived from an EMBL/GenBank/DDBJ whole genome shotgun (WGS) entry which is preliminary data.</text>
</comment>
<proteinExistence type="predicted"/>
<gene>
    <name evidence="1" type="ORF">C6H66_00625</name>
</gene>
<dbReference type="EMBL" id="PUWT01000001">
    <property type="protein sequence ID" value="PQQ30039.1"/>
    <property type="molecule type" value="Genomic_DNA"/>
</dbReference>
<keyword evidence="2" id="KW-1185">Reference proteome</keyword>
<dbReference type="Proteomes" id="UP000239550">
    <property type="component" value="Unassembled WGS sequence"/>
</dbReference>
<evidence type="ECO:0000313" key="2">
    <source>
        <dbReference type="Proteomes" id="UP000239550"/>
    </source>
</evidence>
<dbReference type="RefSeq" id="WP_105394516.1">
    <property type="nucleotide sequence ID" value="NZ_CAWNTA010000001.1"/>
</dbReference>
<sequence length="350" mass="39108">MNKNFNWDRASTQAYTKDYGNKTFTLLQNDSNPNSLNILGGANFIMNSECATLTLQNDSDDIPIYWPEFNRNNDGTMTDSGKGMQVTLYSGTLEANYTSKNRNHTVIYLGCSENAIFNLGNSGNLNIINPGTVFMFIDYVASNELKPPKLTMSGNSKFKITPNLNITPTQGTQQNNPAYIFLSSYIYLYESSELTLKSHGLFLGDGILDYCNINIRGNSKVTLVNDGIVPKDNIDRKNTKFNLGSGSPLLKLSSFTGTNFPLDLDNVEYPEGLFNFITTEGENKGKLVIDVSSSNANTFYINKLFKKKLIAIDNTVIEETQKFTITINEFKTTYNSDEQIVYNFITISIT</sequence>
<reference evidence="1 2" key="1">
    <citation type="submission" date="2018-02" db="EMBL/GenBank/DDBJ databases">
        <title>Five New Genomes of Indian Photorhabdus Isolates TSA.</title>
        <authorList>
            <person name="Dubay B."/>
            <person name="Somvanshi V.S."/>
        </authorList>
    </citation>
    <scope>NUCLEOTIDE SEQUENCE [LARGE SCALE GENOMIC DNA]</scope>
    <source>
        <strain evidence="1 2">H1</strain>
    </source>
</reference>
<name>A0A2S8QA37_9GAMM</name>
<protein>
    <submittedName>
        <fullName evidence="1">Uncharacterized protein</fullName>
    </submittedName>
</protein>
<evidence type="ECO:0000313" key="1">
    <source>
        <dbReference type="EMBL" id="PQQ30039.1"/>
    </source>
</evidence>
<dbReference type="AlphaFoldDB" id="A0A2S8QA37"/>
<organism evidence="1 2">
    <name type="scientific">Photorhabdus hindustanensis</name>
    <dbReference type="NCBI Taxonomy" id="2918802"/>
    <lineage>
        <taxon>Bacteria</taxon>
        <taxon>Pseudomonadati</taxon>
        <taxon>Pseudomonadota</taxon>
        <taxon>Gammaproteobacteria</taxon>
        <taxon>Enterobacterales</taxon>
        <taxon>Morganellaceae</taxon>
        <taxon>Photorhabdus</taxon>
    </lineage>
</organism>